<evidence type="ECO:0000256" key="3">
    <source>
        <dbReference type="ARBA" id="ARBA00022741"/>
    </source>
</evidence>
<evidence type="ECO:0000256" key="5">
    <source>
        <dbReference type="ARBA" id="ARBA00022989"/>
    </source>
</evidence>
<feature type="transmembrane region" description="Helical" evidence="7">
    <location>
        <begin position="527"/>
        <end position="552"/>
    </location>
</feature>
<evidence type="ECO:0000313" key="9">
    <source>
        <dbReference type="EMBL" id="OXA59237.1"/>
    </source>
</evidence>
<comment type="subcellular location">
    <subcellularLocation>
        <location evidence="1">Membrane</location>
        <topology evidence="1">Multi-pass membrane protein</topology>
    </subcellularLocation>
</comment>
<dbReference type="SUPFAM" id="SSF52540">
    <property type="entry name" value="P-loop containing nucleoside triphosphate hydrolases"/>
    <property type="match status" value="1"/>
</dbReference>
<dbReference type="Gene3D" id="3.40.50.300">
    <property type="entry name" value="P-loop containing nucleotide triphosphate hydrolases"/>
    <property type="match status" value="1"/>
</dbReference>
<reference evidence="9 10" key="1">
    <citation type="submission" date="2015-12" db="EMBL/GenBank/DDBJ databases">
        <title>The genome of Folsomia candida.</title>
        <authorList>
            <person name="Faddeeva A."/>
            <person name="Derks M.F."/>
            <person name="Anvar Y."/>
            <person name="Smit S."/>
            <person name="Van Straalen N."/>
            <person name="Roelofs D."/>
        </authorList>
    </citation>
    <scope>NUCLEOTIDE SEQUENCE [LARGE SCALE GENOMIC DNA]</scope>
    <source>
        <strain evidence="9 10">VU population</strain>
        <tissue evidence="9">Whole body</tissue>
    </source>
</reference>
<keyword evidence="6 7" id="KW-0472">Membrane</keyword>
<evidence type="ECO:0000259" key="8">
    <source>
        <dbReference type="PROSITE" id="PS50893"/>
    </source>
</evidence>
<dbReference type="CDD" id="cd03230">
    <property type="entry name" value="ABC_DR_subfamily_A"/>
    <property type="match status" value="1"/>
</dbReference>
<feature type="transmembrane region" description="Helical" evidence="7">
    <location>
        <begin position="654"/>
        <end position="675"/>
    </location>
</feature>
<gene>
    <name evidence="9" type="ORF">Fcan01_04717</name>
</gene>
<dbReference type="Pfam" id="PF12698">
    <property type="entry name" value="ABC2_membrane_3"/>
    <property type="match status" value="1"/>
</dbReference>
<dbReference type="Proteomes" id="UP000198287">
    <property type="component" value="Unassembled WGS sequence"/>
</dbReference>
<dbReference type="GO" id="GO:0016887">
    <property type="term" value="F:ATP hydrolysis activity"/>
    <property type="evidence" value="ECO:0007669"/>
    <property type="project" value="InterPro"/>
</dbReference>
<dbReference type="GO" id="GO:0005524">
    <property type="term" value="F:ATP binding"/>
    <property type="evidence" value="ECO:0007669"/>
    <property type="project" value="UniProtKB-KW"/>
</dbReference>
<feature type="transmembrane region" description="Helical" evidence="7">
    <location>
        <begin position="592"/>
        <end position="614"/>
    </location>
</feature>
<dbReference type="InterPro" id="IPR003593">
    <property type="entry name" value="AAA+_ATPase"/>
</dbReference>
<dbReference type="Pfam" id="PF00005">
    <property type="entry name" value="ABC_tran"/>
    <property type="match status" value="1"/>
</dbReference>
<protein>
    <submittedName>
        <fullName evidence="9">ABC transporter G family member 23</fullName>
    </submittedName>
</protein>
<keyword evidence="10" id="KW-1185">Reference proteome</keyword>
<dbReference type="OrthoDB" id="6150516at2759"/>
<comment type="caution">
    <text evidence="9">The sequence shown here is derived from an EMBL/GenBank/DDBJ whole genome shotgun (WGS) entry which is preliminary data.</text>
</comment>
<dbReference type="SMART" id="SM00382">
    <property type="entry name" value="AAA"/>
    <property type="match status" value="1"/>
</dbReference>
<name>A0A226EQ06_FOLCA</name>
<keyword evidence="5 7" id="KW-1133">Transmembrane helix</keyword>
<feature type="transmembrane region" description="Helical" evidence="7">
    <location>
        <begin position="486"/>
        <end position="507"/>
    </location>
</feature>
<dbReference type="GO" id="GO:0016020">
    <property type="term" value="C:membrane"/>
    <property type="evidence" value="ECO:0007669"/>
    <property type="project" value="UniProtKB-SubCell"/>
</dbReference>
<proteinExistence type="predicted"/>
<keyword evidence="2 7" id="KW-0812">Transmembrane</keyword>
<accession>A0A226EQ06</accession>
<dbReference type="PANTHER" id="PTHR43038:SF3">
    <property type="entry name" value="ABC TRANSPORTER G FAMILY MEMBER 20 ISOFORM X1"/>
    <property type="match status" value="1"/>
</dbReference>
<evidence type="ECO:0000256" key="1">
    <source>
        <dbReference type="ARBA" id="ARBA00004141"/>
    </source>
</evidence>
<evidence type="ECO:0000256" key="6">
    <source>
        <dbReference type="ARBA" id="ARBA00023136"/>
    </source>
</evidence>
<dbReference type="PROSITE" id="PS50893">
    <property type="entry name" value="ABC_TRANSPORTER_2"/>
    <property type="match status" value="1"/>
</dbReference>
<keyword evidence="3" id="KW-0547">Nucleotide-binding</keyword>
<dbReference type="InterPro" id="IPR013525">
    <property type="entry name" value="ABC2_TM"/>
</dbReference>
<evidence type="ECO:0000256" key="4">
    <source>
        <dbReference type="ARBA" id="ARBA00022840"/>
    </source>
</evidence>
<dbReference type="PANTHER" id="PTHR43038">
    <property type="entry name" value="ATP-BINDING CASSETTE, SUB-FAMILY H, MEMBER 1"/>
    <property type="match status" value="1"/>
</dbReference>
<keyword evidence="4" id="KW-0067">ATP-binding</keyword>
<organism evidence="9 10">
    <name type="scientific">Folsomia candida</name>
    <name type="common">Springtail</name>
    <dbReference type="NCBI Taxonomy" id="158441"/>
    <lineage>
        <taxon>Eukaryota</taxon>
        <taxon>Metazoa</taxon>
        <taxon>Ecdysozoa</taxon>
        <taxon>Arthropoda</taxon>
        <taxon>Hexapoda</taxon>
        <taxon>Collembola</taxon>
        <taxon>Entomobryomorpha</taxon>
        <taxon>Isotomoidea</taxon>
        <taxon>Isotomidae</taxon>
        <taxon>Proisotominae</taxon>
        <taxon>Folsomia</taxon>
    </lineage>
</organism>
<dbReference type="InterPro" id="IPR003439">
    <property type="entry name" value="ABC_transporter-like_ATP-bd"/>
</dbReference>
<evidence type="ECO:0000256" key="2">
    <source>
        <dbReference type="ARBA" id="ARBA00022692"/>
    </source>
</evidence>
<feature type="domain" description="ABC transporter" evidence="8">
    <location>
        <begin position="3"/>
        <end position="230"/>
    </location>
</feature>
<dbReference type="InterPro" id="IPR027417">
    <property type="entry name" value="P-loop_NTPase"/>
</dbReference>
<evidence type="ECO:0000313" key="10">
    <source>
        <dbReference type="Proteomes" id="UP000198287"/>
    </source>
</evidence>
<dbReference type="EMBL" id="LNIX01000002">
    <property type="protein sequence ID" value="OXA59237.1"/>
    <property type="molecule type" value="Genomic_DNA"/>
</dbReference>
<sequence>MALKVKNGFKRYGNDKFVLNNLNVNVDRGEIYGLLGASGCGKTTLLSCVVGLRKLDAGEIIVLGQDAYGQLGGLCGYMPQEISLLNSLSIFESLEYFGMLYGMSSTMRQSQIKFLSTFLDLPPLNSCIQDLSGGQKRRVSLATAMIHNPPLLVLDEPTVGLDPLLRQRIWEHLVQISRDCGTTIILSTHYIEETRRCDKVGFMRGGQLLAEASPKSLLSQFNCDSLESVALQLCREDKHILDYNENNYTSEFNEAVQIKSYRKVSISMQIHPNQITPVVETHHHKIIWALLMKFWYRHLRDWRCLTAEFVLPIMIILVMQNVIGLPPRNLKIGVLTPNSDEYCINNSTLTECFANIGICNFLQKFDDSKVEWIPINSYENGIQSIRLGNTIGLLQFPVDFSTHFKNRMVYRNFASNETIQGSTISLVMDESNVIIASWMKLTVVKKYLEFISSIASACNLNPAIVAEPLKFNAIYGSMEIWKVISYMQPGITILTVFMLANSIAILWVEDREKGLEDRDYVAGVKLWHRMVCYFATESIIGFIHLVIFFSLLTGVYGMEIRGSWYLAVGLVMMTAICGFTMGWMFAMLKDNVLETIILILFMSITQASCSGGMWPMEMANPIYRHLAKLLPATIIIESFQSICIRGWGLSHSSVLNGFLTASVYIAISISVCFLAERRRRR</sequence>
<evidence type="ECO:0000256" key="7">
    <source>
        <dbReference type="SAM" id="Phobius"/>
    </source>
</evidence>
<dbReference type="PROSITE" id="PS00211">
    <property type="entry name" value="ABC_TRANSPORTER_1"/>
    <property type="match status" value="1"/>
</dbReference>
<feature type="transmembrane region" description="Helical" evidence="7">
    <location>
        <begin position="564"/>
        <end position="586"/>
    </location>
</feature>
<dbReference type="GO" id="GO:0140359">
    <property type="term" value="F:ABC-type transporter activity"/>
    <property type="evidence" value="ECO:0007669"/>
    <property type="project" value="InterPro"/>
</dbReference>
<dbReference type="AlphaFoldDB" id="A0A226EQ06"/>
<dbReference type="InterPro" id="IPR017871">
    <property type="entry name" value="ABC_transporter-like_CS"/>
</dbReference>